<accession>A0A150XZU8</accession>
<proteinExistence type="predicted"/>
<sequence>MEQKFKNWKHLDSSYWVNQETNWVVKEISREDEEQWVILDDRDMMISCEWKDNKEDCMEEADSICLEAVTL</sequence>
<dbReference type="RefSeq" id="WP_062300967.1">
    <property type="nucleotide sequence ID" value="NZ_LRPB01000023.1"/>
</dbReference>
<evidence type="ECO:0008006" key="3">
    <source>
        <dbReference type="Google" id="ProtNLM"/>
    </source>
</evidence>
<dbReference type="EMBL" id="LRPB01000023">
    <property type="protein sequence ID" value="KYG84184.1"/>
    <property type="molecule type" value="Genomic_DNA"/>
</dbReference>
<evidence type="ECO:0000313" key="1">
    <source>
        <dbReference type="EMBL" id="KYG84184.1"/>
    </source>
</evidence>
<dbReference type="STRING" id="1914963.AWW67_03480"/>
<name>A0A150XZU8_9BACT</name>
<dbReference type="AlphaFoldDB" id="A0A150XZU8"/>
<gene>
    <name evidence="1" type="ORF">AWW67_03480</name>
</gene>
<reference evidence="1 2" key="1">
    <citation type="submission" date="2016-01" db="EMBL/GenBank/DDBJ databases">
        <title>Genome sequencing of Roseivirga seohaensis SW-152.</title>
        <authorList>
            <person name="Selvaratnam C."/>
            <person name="Thevarajoo S."/>
            <person name="Goh K.M."/>
            <person name="Ee R."/>
            <person name="Chan K.-G."/>
            <person name="Chong C.S."/>
        </authorList>
    </citation>
    <scope>NUCLEOTIDE SEQUENCE [LARGE SCALE GENOMIC DNA]</scope>
    <source>
        <strain evidence="1 2">SW-152</strain>
    </source>
</reference>
<dbReference type="Proteomes" id="UP000075663">
    <property type="component" value="Unassembled WGS sequence"/>
</dbReference>
<comment type="caution">
    <text evidence="1">The sequence shown here is derived from an EMBL/GenBank/DDBJ whole genome shotgun (WGS) entry which is preliminary data.</text>
</comment>
<organism evidence="1 2">
    <name type="scientific">Roseivirga seohaensis</name>
    <dbReference type="NCBI Taxonomy" id="1914963"/>
    <lineage>
        <taxon>Bacteria</taxon>
        <taxon>Pseudomonadati</taxon>
        <taxon>Bacteroidota</taxon>
        <taxon>Cytophagia</taxon>
        <taxon>Cytophagales</taxon>
        <taxon>Roseivirgaceae</taxon>
        <taxon>Roseivirga</taxon>
    </lineage>
</organism>
<evidence type="ECO:0000313" key="2">
    <source>
        <dbReference type="Proteomes" id="UP000075663"/>
    </source>
</evidence>
<protein>
    <recommendedName>
        <fullName evidence="3">DUF1508 domain-containing protein</fullName>
    </recommendedName>
</protein>